<evidence type="ECO:0000256" key="8">
    <source>
        <dbReference type="ARBA" id="ARBA00022843"/>
    </source>
</evidence>
<evidence type="ECO:0000256" key="15">
    <source>
        <dbReference type="ARBA" id="ARBA00073020"/>
    </source>
</evidence>
<keyword evidence="11" id="KW-0804">Transcription</keyword>
<name>A0ABC9WRK9_GRUJA</name>
<evidence type="ECO:0000256" key="6">
    <source>
        <dbReference type="ARBA" id="ARBA00022771"/>
    </source>
</evidence>
<keyword evidence="7" id="KW-0862">Zinc</keyword>
<dbReference type="PANTHER" id="PTHR31882">
    <property type="entry name" value="TNFAIP3-INTERACTING PROTEIN COILED COIL FAMILY MEMBER"/>
    <property type="match status" value="1"/>
</dbReference>
<dbReference type="FunFam" id="1.20.5.990:FF:000005">
    <property type="entry name" value="TNFAIP3 interacting protein 2"/>
    <property type="match status" value="1"/>
</dbReference>
<dbReference type="Gene3D" id="1.20.5.990">
    <property type="entry name" value="Nemo cc2-lz domain - 1d5 darpin complex"/>
    <property type="match status" value="1"/>
</dbReference>
<dbReference type="Proteomes" id="UP001623348">
    <property type="component" value="Unassembled WGS sequence"/>
</dbReference>
<dbReference type="PANTHER" id="PTHR31882:SF6">
    <property type="entry name" value="TNFAIP3-INTERACTING PROTEIN 2"/>
    <property type="match status" value="1"/>
</dbReference>
<dbReference type="AlphaFoldDB" id="A0ABC9WRK9"/>
<feature type="compositionally biased region" description="Basic and acidic residues" evidence="18">
    <location>
        <begin position="10"/>
        <end position="22"/>
    </location>
</feature>
<accession>A0ABC9WRK9</accession>
<sequence>MHLAGLLLALEKKEKGQQRDRSSPSPAMCSVSEGSSTDPLAARFKQVEETLERLHRENKSLKNKVPRYNALCTLYHESAQQLKHLQLQLAAKEATIRELRSSLARQQQQPAVAAGGEAGAAGAEPAPSLVESLLEQLGQAREQLRASERLSARRVEDLSQEVQKLNQQLEEKNGEIQQMINQPPYEKEREILRLQKSLAEREKAQATSDVLCRSLTDETHQLQRKLASTAEMCQHLAKCLEEKQRKEKGNSDDQILTERSNQLLDNETSLQALICNLQDENRMLKQKVAHVEDLNAKWQKYDASRDEYVKRLHLQLKEMKSQLEQQHGVISAQTNSDLMHKEIFRLNKLLEEKMNECIKTKRELEDVKKASEGDNERIQMLEQQVLVYKDDFTSERSDRERAQSKIQELQAEVACLQHQLTRRQDLKDTSSHFRVHTGNQNRIQALFTASVYTSTILPVIDTAEYGPFFSDSHYKIVTKTNTTVKYQYSFVWDAPCWVSTVTEEEMRESRAWEDPTQRWLQPVGTASEIQEMNLVTTELSPDSSF</sequence>
<evidence type="ECO:0000256" key="7">
    <source>
        <dbReference type="ARBA" id="ARBA00022833"/>
    </source>
</evidence>
<evidence type="ECO:0000313" key="20">
    <source>
        <dbReference type="EMBL" id="GAB0188059.1"/>
    </source>
</evidence>
<proteinExistence type="predicted"/>
<dbReference type="GO" id="GO:0006954">
    <property type="term" value="P:inflammatory response"/>
    <property type="evidence" value="ECO:0007669"/>
    <property type="project" value="UniProtKB-KW"/>
</dbReference>
<evidence type="ECO:0000256" key="5">
    <source>
        <dbReference type="ARBA" id="ARBA00022723"/>
    </source>
</evidence>
<evidence type="ECO:0000256" key="16">
    <source>
        <dbReference type="ARBA" id="ARBA00079469"/>
    </source>
</evidence>
<keyword evidence="5" id="KW-0479">Metal-binding</keyword>
<evidence type="ECO:0000256" key="9">
    <source>
        <dbReference type="ARBA" id="ARBA00023015"/>
    </source>
</evidence>
<comment type="function">
    <text evidence="13">Inhibits NF-kappa-B activation by blocking the interaction of RIPK1 with its downstream effector NEMO/IKBKG. Forms a ternary complex with NFKB1 and MAP3K8 but appears to function upstream of MAP3K8 in the TLR4 signaling pathway that regulates MAP3K8 activation. Involved in activation of the MEK/ERK signaling pathway during innate immune response; this function seems to be stimulus- and cell type specific. Required for stability of MAP3K8. Involved in regulation of apoptosis in endothelial cells; promotes TEK agonist-stimulated endothelial survival. May act as transcriptional coactivator when translocated to the nucleus. Enhances CHUK-mediated NF-kappa-B activation involving NF-kappa-B p50-p65 and p50-c-Rel complexes.</text>
</comment>
<keyword evidence="12" id="KW-0395">Inflammatory response</keyword>
<evidence type="ECO:0000256" key="13">
    <source>
        <dbReference type="ARBA" id="ARBA00055998"/>
    </source>
</evidence>
<dbReference type="GO" id="GO:0008270">
    <property type="term" value="F:zinc ion binding"/>
    <property type="evidence" value="ECO:0007669"/>
    <property type="project" value="UniProtKB-KW"/>
</dbReference>
<dbReference type="GO" id="GO:0006915">
    <property type="term" value="P:apoptotic process"/>
    <property type="evidence" value="ECO:0007669"/>
    <property type="project" value="UniProtKB-KW"/>
</dbReference>
<keyword evidence="3" id="KW-0597">Phosphoprotein</keyword>
<comment type="subcellular location">
    <subcellularLocation>
        <location evidence="1">Cytoplasm</location>
    </subcellularLocation>
</comment>
<keyword evidence="6" id="KW-0863">Zinc-finger</keyword>
<organism evidence="20 21">
    <name type="scientific">Grus japonensis</name>
    <name type="common">Japanese crane</name>
    <name type="synonym">Red-crowned crane</name>
    <dbReference type="NCBI Taxonomy" id="30415"/>
    <lineage>
        <taxon>Eukaryota</taxon>
        <taxon>Metazoa</taxon>
        <taxon>Chordata</taxon>
        <taxon>Craniata</taxon>
        <taxon>Vertebrata</taxon>
        <taxon>Euteleostomi</taxon>
        <taxon>Archelosauria</taxon>
        <taxon>Archosauria</taxon>
        <taxon>Dinosauria</taxon>
        <taxon>Saurischia</taxon>
        <taxon>Theropoda</taxon>
        <taxon>Coelurosauria</taxon>
        <taxon>Aves</taxon>
        <taxon>Neognathae</taxon>
        <taxon>Neoaves</taxon>
        <taxon>Gruiformes</taxon>
        <taxon>Gruidae</taxon>
        <taxon>Grus</taxon>
    </lineage>
</organism>
<feature type="domain" description="TSG101 and ALIX binding" evidence="19">
    <location>
        <begin position="285"/>
        <end position="318"/>
    </location>
</feature>
<keyword evidence="8" id="KW-0832">Ubl conjugation</keyword>
<evidence type="ECO:0000256" key="12">
    <source>
        <dbReference type="ARBA" id="ARBA00023198"/>
    </source>
</evidence>
<gene>
    <name evidence="20" type="ORF">GRJ2_001271200</name>
</gene>
<evidence type="ECO:0000256" key="1">
    <source>
        <dbReference type="ARBA" id="ARBA00004496"/>
    </source>
</evidence>
<keyword evidence="10 17" id="KW-0175">Coiled coil</keyword>
<evidence type="ECO:0000256" key="3">
    <source>
        <dbReference type="ARBA" id="ARBA00022553"/>
    </source>
</evidence>
<evidence type="ECO:0000256" key="2">
    <source>
        <dbReference type="ARBA" id="ARBA00022490"/>
    </source>
</evidence>
<comment type="subunit">
    <text evidence="14">Interacts with STK11/LKB1, TNFAIP3, IKBKG, NFKB1, MAP3K8, TEK, RIPK1, CHUK, IKBKB and SMARCD1. Interacts with polyubiquitin.</text>
</comment>
<evidence type="ECO:0000256" key="17">
    <source>
        <dbReference type="SAM" id="Coils"/>
    </source>
</evidence>
<feature type="coiled-coil region" evidence="17">
    <location>
        <begin position="347"/>
        <end position="426"/>
    </location>
</feature>
<keyword evidence="9" id="KW-0805">Transcription regulation</keyword>
<evidence type="ECO:0000256" key="14">
    <source>
        <dbReference type="ARBA" id="ARBA00063508"/>
    </source>
</evidence>
<keyword evidence="2" id="KW-0963">Cytoplasm</keyword>
<evidence type="ECO:0000256" key="10">
    <source>
        <dbReference type="ARBA" id="ARBA00023054"/>
    </source>
</evidence>
<reference evidence="20 21" key="1">
    <citation type="submission" date="2024-06" db="EMBL/GenBank/DDBJ databases">
        <title>The draft genome of Grus japonensis, version 3.</title>
        <authorList>
            <person name="Nabeshima K."/>
            <person name="Suzuki S."/>
            <person name="Onuma M."/>
        </authorList>
    </citation>
    <scope>NUCLEOTIDE SEQUENCE [LARGE SCALE GENOMIC DNA]</scope>
    <source>
        <strain evidence="20 21">451A</strain>
    </source>
</reference>
<evidence type="ECO:0000256" key="18">
    <source>
        <dbReference type="SAM" id="MobiDB-lite"/>
    </source>
</evidence>
<evidence type="ECO:0000259" key="19">
    <source>
        <dbReference type="Pfam" id="PF12180"/>
    </source>
</evidence>
<feature type="coiled-coil region" evidence="17">
    <location>
        <begin position="44"/>
        <end position="182"/>
    </location>
</feature>
<evidence type="ECO:0000313" key="21">
    <source>
        <dbReference type="Proteomes" id="UP001623348"/>
    </source>
</evidence>
<dbReference type="GO" id="GO:0043122">
    <property type="term" value="P:regulation of canonical NF-kappaB signal transduction"/>
    <property type="evidence" value="ECO:0007669"/>
    <property type="project" value="UniProtKB-ARBA"/>
</dbReference>
<protein>
    <recommendedName>
        <fullName evidence="15">TNFAIP3-interacting protein 2</fullName>
    </recommendedName>
    <alternativeName>
        <fullName evidence="16">A20-binding inhibitor of NF-kappa-B activation 2</fullName>
    </alternativeName>
</protein>
<dbReference type="GO" id="GO:0005737">
    <property type="term" value="C:cytoplasm"/>
    <property type="evidence" value="ECO:0007669"/>
    <property type="project" value="UniProtKB-SubCell"/>
</dbReference>
<dbReference type="InterPro" id="IPR022008">
    <property type="entry name" value="EABR"/>
</dbReference>
<feature type="region of interest" description="Disordered" evidence="18">
    <location>
        <begin position="10"/>
        <end position="39"/>
    </location>
</feature>
<keyword evidence="21" id="KW-1185">Reference proteome</keyword>
<dbReference type="EMBL" id="BAAFJT010000004">
    <property type="protein sequence ID" value="GAB0188059.1"/>
    <property type="molecule type" value="Genomic_DNA"/>
</dbReference>
<dbReference type="Pfam" id="PF12180">
    <property type="entry name" value="EABR"/>
    <property type="match status" value="1"/>
</dbReference>
<evidence type="ECO:0000256" key="11">
    <source>
        <dbReference type="ARBA" id="ARBA00023163"/>
    </source>
</evidence>
<comment type="caution">
    <text evidence="20">The sequence shown here is derived from an EMBL/GenBank/DDBJ whole genome shotgun (WGS) entry which is preliminary data.</text>
</comment>
<evidence type="ECO:0000256" key="4">
    <source>
        <dbReference type="ARBA" id="ARBA00022703"/>
    </source>
</evidence>
<keyword evidence="4" id="KW-0053">Apoptosis</keyword>